<evidence type="ECO:0000313" key="1">
    <source>
        <dbReference type="EMBL" id="KAJ8573925.1"/>
    </source>
</evidence>
<evidence type="ECO:0000313" key="2">
    <source>
        <dbReference type="Proteomes" id="UP001152561"/>
    </source>
</evidence>
<keyword evidence="2" id="KW-1185">Reference proteome</keyword>
<protein>
    <submittedName>
        <fullName evidence="1">Uncharacterized protein</fullName>
    </submittedName>
</protein>
<organism evidence="1 2">
    <name type="scientific">Anisodus acutangulus</name>
    <dbReference type="NCBI Taxonomy" id="402998"/>
    <lineage>
        <taxon>Eukaryota</taxon>
        <taxon>Viridiplantae</taxon>
        <taxon>Streptophyta</taxon>
        <taxon>Embryophyta</taxon>
        <taxon>Tracheophyta</taxon>
        <taxon>Spermatophyta</taxon>
        <taxon>Magnoliopsida</taxon>
        <taxon>eudicotyledons</taxon>
        <taxon>Gunneridae</taxon>
        <taxon>Pentapetalae</taxon>
        <taxon>asterids</taxon>
        <taxon>lamiids</taxon>
        <taxon>Solanales</taxon>
        <taxon>Solanaceae</taxon>
        <taxon>Solanoideae</taxon>
        <taxon>Hyoscyameae</taxon>
        <taxon>Anisodus</taxon>
    </lineage>
</organism>
<proteinExistence type="predicted"/>
<name>A0A9Q1N564_9SOLA</name>
<dbReference type="Proteomes" id="UP001152561">
    <property type="component" value="Unassembled WGS sequence"/>
</dbReference>
<reference evidence="2" key="1">
    <citation type="journal article" date="2023" name="Proc. Natl. Acad. Sci. U.S.A.">
        <title>Genomic and structural basis for evolution of tropane alkaloid biosynthesis.</title>
        <authorList>
            <person name="Wanga Y.-J."/>
            <person name="Taina T."/>
            <person name="Yua J.-Y."/>
            <person name="Lia J."/>
            <person name="Xua B."/>
            <person name="Chenc J."/>
            <person name="D'Auriad J.C."/>
            <person name="Huanga J.-P."/>
            <person name="Huanga S.-X."/>
        </authorList>
    </citation>
    <scope>NUCLEOTIDE SEQUENCE [LARGE SCALE GENOMIC DNA]</scope>
    <source>
        <strain evidence="2">cv. KIB-2019</strain>
    </source>
</reference>
<sequence>MGTADGVFHDFDSMRLRDFSVKIGICTSFRAELHEFSLAFRKSGIGGGVVLPCKLIMLVQLMSCELEELCLIEIVLLSMAFVNSCYELELAHKIHCFLVLEKGCRLLE</sequence>
<comment type="caution">
    <text evidence="1">The sequence shown here is derived from an EMBL/GenBank/DDBJ whole genome shotgun (WGS) entry which is preliminary data.</text>
</comment>
<dbReference type="EMBL" id="JAJAGQ010000001">
    <property type="protein sequence ID" value="KAJ8573925.1"/>
    <property type="molecule type" value="Genomic_DNA"/>
</dbReference>
<gene>
    <name evidence="1" type="ORF">K7X08_010436</name>
</gene>
<accession>A0A9Q1N564</accession>
<dbReference type="AlphaFoldDB" id="A0A9Q1N564"/>